<evidence type="ECO:0000313" key="11">
    <source>
        <dbReference type="Ensembl" id="ENSMSIP00000009885.1"/>
    </source>
</evidence>
<keyword evidence="4" id="KW-0796">Tight junction</keyword>
<evidence type="ECO:0000256" key="5">
    <source>
        <dbReference type="ARBA" id="ARBA00022475"/>
    </source>
</evidence>
<evidence type="ECO:0000256" key="2">
    <source>
        <dbReference type="ARBA" id="ARBA00004651"/>
    </source>
</evidence>
<dbReference type="GO" id="GO:0005923">
    <property type="term" value="C:bicellular tight junction"/>
    <property type="evidence" value="ECO:0007669"/>
    <property type="project" value="UniProtKB-SubCell"/>
</dbReference>
<reference evidence="11" key="2">
    <citation type="submission" date="2025-09" db="UniProtKB">
        <authorList>
            <consortium name="Ensembl"/>
        </authorList>
    </citation>
    <scope>IDENTIFICATION</scope>
</reference>
<evidence type="ECO:0000256" key="10">
    <source>
        <dbReference type="SAM" id="Phobius"/>
    </source>
</evidence>
<dbReference type="Ensembl" id="ENSMSIT00000012544.1">
    <property type="protein sequence ID" value="ENSMSIP00000009885.1"/>
    <property type="gene ID" value="ENSMSIG00000008682.1"/>
</dbReference>
<name>A0A8C6GR68_MUSSI</name>
<dbReference type="GO" id="GO:0005886">
    <property type="term" value="C:plasma membrane"/>
    <property type="evidence" value="ECO:0007669"/>
    <property type="project" value="UniProtKB-SubCell"/>
</dbReference>
<reference evidence="11" key="1">
    <citation type="submission" date="2025-08" db="UniProtKB">
        <authorList>
            <consortium name="Ensembl"/>
        </authorList>
    </citation>
    <scope>IDENTIFICATION</scope>
</reference>
<evidence type="ECO:0000256" key="1">
    <source>
        <dbReference type="ARBA" id="ARBA00004435"/>
    </source>
</evidence>
<protein>
    <submittedName>
        <fullName evidence="11">Claudin 34C4</fullName>
    </submittedName>
</protein>
<feature type="transmembrane region" description="Helical" evidence="10">
    <location>
        <begin position="172"/>
        <end position="198"/>
    </location>
</feature>
<evidence type="ECO:0000256" key="7">
    <source>
        <dbReference type="ARBA" id="ARBA00022949"/>
    </source>
</evidence>
<dbReference type="AlphaFoldDB" id="A0A8C6GR68"/>
<dbReference type="InterPro" id="IPR006187">
    <property type="entry name" value="Claudin"/>
</dbReference>
<accession>A0A8C6GR68</accession>
<comment type="subcellular location">
    <subcellularLocation>
        <location evidence="1">Cell junction</location>
        <location evidence="1">Tight junction</location>
    </subcellularLocation>
    <subcellularLocation>
        <location evidence="2">Cell membrane</location>
        <topology evidence="2">Multi-pass membrane protein</topology>
    </subcellularLocation>
</comment>
<evidence type="ECO:0000256" key="3">
    <source>
        <dbReference type="ARBA" id="ARBA00008295"/>
    </source>
</evidence>
<keyword evidence="8 10" id="KW-1133">Transmembrane helix</keyword>
<feature type="transmembrane region" description="Helical" evidence="10">
    <location>
        <begin position="128"/>
        <end position="152"/>
    </location>
</feature>
<organism evidence="11 12">
    <name type="scientific">Mus spicilegus</name>
    <name type="common">Mound-building mouse</name>
    <dbReference type="NCBI Taxonomy" id="10103"/>
    <lineage>
        <taxon>Eukaryota</taxon>
        <taxon>Metazoa</taxon>
        <taxon>Chordata</taxon>
        <taxon>Craniata</taxon>
        <taxon>Vertebrata</taxon>
        <taxon>Euteleostomi</taxon>
        <taxon>Mammalia</taxon>
        <taxon>Eutheria</taxon>
        <taxon>Euarchontoglires</taxon>
        <taxon>Glires</taxon>
        <taxon>Rodentia</taxon>
        <taxon>Myomorpha</taxon>
        <taxon>Muroidea</taxon>
        <taxon>Muridae</taxon>
        <taxon>Murinae</taxon>
        <taxon>Mus</taxon>
        <taxon>Mus</taxon>
    </lineage>
</organism>
<keyword evidence="5" id="KW-1003">Cell membrane</keyword>
<keyword evidence="12" id="KW-1185">Reference proteome</keyword>
<dbReference type="Gene3D" id="1.20.140.150">
    <property type="match status" value="1"/>
</dbReference>
<proteinExistence type="inferred from homology"/>
<feature type="transmembrane region" description="Helical" evidence="10">
    <location>
        <begin position="12"/>
        <end position="31"/>
    </location>
</feature>
<evidence type="ECO:0000256" key="6">
    <source>
        <dbReference type="ARBA" id="ARBA00022692"/>
    </source>
</evidence>
<comment type="similarity">
    <text evidence="3">Belongs to the claudin family.</text>
</comment>
<evidence type="ECO:0000256" key="4">
    <source>
        <dbReference type="ARBA" id="ARBA00022427"/>
    </source>
</evidence>
<evidence type="ECO:0000256" key="9">
    <source>
        <dbReference type="ARBA" id="ARBA00023136"/>
    </source>
</evidence>
<feature type="transmembrane region" description="Helical" evidence="10">
    <location>
        <begin position="92"/>
        <end position="116"/>
    </location>
</feature>
<dbReference type="PANTHER" id="PTHR12002">
    <property type="entry name" value="CLAUDIN"/>
    <property type="match status" value="1"/>
</dbReference>
<evidence type="ECO:0000256" key="8">
    <source>
        <dbReference type="ARBA" id="ARBA00022989"/>
    </source>
</evidence>
<dbReference type="GeneTree" id="ENSGT00390000005717"/>
<dbReference type="GO" id="GO:0005198">
    <property type="term" value="F:structural molecule activity"/>
    <property type="evidence" value="ECO:0007669"/>
    <property type="project" value="InterPro"/>
</dbReference>
<sequence>MVFFNKSANYQIRGFILATIAWIMCSTSMGLPEWRIWYFEEPMVSSPNMAFIGMWRASICNHVDNSSHKSVCQHYSYHDALVPLDIRLAQHLLLVANIIGLIGTVCAVFALQQLYTEKLETNNDDNPFLLSAVLNAVASTFIFLAVMCNFYSVPGKEGLSFLLSLQMPVFPYAQRAGSAMGVASISALLFLLSALSFISYSPSMEKGKIPLV</sequence>
<dbReference type="Proteomes" id="UP000694415">
    <property type="component" value="Unplaced"/>
</dbReference>
<keyword evidence="6 10" id="KW-0812">Transmembrane</keyword>
<keyword evidence="9 10" id="KW-0472">Membrane</keyword>
<keyword evidence="7" id="KW-0965">Cell junction</keyword>
<evidence type="ECO:0000313" key="12">
    <source>
        <dbReference type="Proteomes" id="UP000694415"/>
    </source>
</evidence>